<dbReference type="InterPro" id="IPR029063">
    <property type="entry name" value="SAM-dependent_MTases_sf"/>
</dbReference>
<dbReference type="EMBL" id="MN739934">
    <property type="protein sequence ID" value="QHT78560.1"/>
    <property type="molecule type" value="Genomic_DNA"/>
</dbReference>
<name>A0A6C0HDU7_9ZZZZ</name>
<dbReference type="SUPFAM" id="SSF53335">
    <property type="entry name" value="S-adenosyl-L-methionine-dependent methyltransferases"/>
    <property type="match status" value="1"/>
</dbReference>
<evidence type="ECO:0008006" key="2">
    <source>
        <dbReference type="Google" id="ProtNLM"/>
    </source>
</evidence>
<dbReference type="AlphaFoldDB" id="A0A6C0HDU7"/>
<evidence type="ECO:0000313" key="1">
    <source>
        <dbReference type="EMBL" id="QHT78560.1"/>
    </source>
</evidence>
<accession>A0A6C0HDU7</accession>
<protein>
    <recommendedName>
        <fullName evidence="2">Methyltransferase</fullName>
    </recommendedName>
</protein>
<proteinExistence type="predicted"/>
<dbReference type="Pfam" id="PF13578">
    <property type="entry name" value="Methyltransf_24"/>
    <property type="match status" value="1"/>
</dbReference>
<dbReference type="Gene3D" id="3.40.50.150">
    <property type="entry name" value="Vaccinia Virus protein VP39"/>
    <property type="match status" value="1"/>
</dbReference>
<sequence length="217" mass="25568">MNLDKTEIINILKKSEMYKLVKQISDTMQGNTFHHHYYILYDLRTILGSSKKVYTEIGTYHGGSLSFMLQHDYDTEYICIDPCMYPDQSKNIENNIKKFNKYDRKVMLYKQFSNDKTLIEHLKTINFKTDILFIDGDHSENGVISDALLYKDFINPGGFIIFDDYNDELYSPDVKKAVDKIVNYLNNYEIIGDFENINEVYPSNITRINEFIVRKIN</sequence>
<reference evidence="1" key="1">
    <citation type="journal article" date="2020" name="Nature">
        <title>Giant virus diversity and host interactions through global metagenomics.</title>
        <authorList>
            <person name="Schulz F."/>
            <person name="Roux S."/>
            <person name="Paez-Espino D."/>
            <person name="Jungbluth S."/>
            <person name="Walsh D.A."/>
            <person name="Denef V.J."/>
            <person name="McMahon K.D."/>
            <person name="Konstantinidis K.T."/>
            <person name="Eloe-Fadrosh E.A."/>
            <person name="Kyrpides N.C."/>
            <person name="Woyke T."/>
        </authorList>
    </citation>
    <scope>NUCLEOTIDE SEQUENCE</scope>
    <source>
        <strain evidence="1">GVMAG-M-3300023179-92</strain>
    </source>
</reference>
<organism evidence="1">
    <name type="scientific">viral metagenome</name>
    <dbReference type="NCBI Taxonomy" id="1070528"/>
    <lineage>
        <taxon>unclassified sequences</taxon>
        <taxon>metagenomes</taxon>
        <taxon>organismal metagenomes</taxon>
    </lineage>
</organism>